<name>A0A5C5WBQ4_9BACT</name>
<dbReference type="RefSeq" id="WP_146570337.1">
    <property type="nucleotide sequence ID" value="NZ_SJPH01000001.1"/>
</dbReference>
<dbReference type="AlphaFoldDB" id="A0A5C5WBQ4"/>
<dbReference type="PANTHER" id="PTHR30457:SF12">
    <property type="entry name" value="5'_3'-NUCLEOTIDASE SURE"/>
    <property type="match status" value="1"/>
</dbReference>
<keyword evidence="3 7" id="KW-0963">Cytoplasm</keyword>
<dbReference type="OrthoDB" id="9780815at2"/>
<accession>A0A5C5WBQ4</accession>
<keyword evidence="10" id="KW-1185">Reference proteome</keyword>
<evidence type="ECO:0000256" key="6">
    <source>
        <dbReference type="ARBA" id="ARBA00022801"/>
    </source>
</evidence>
<evidence type="ECO:0000256" key="1">
    <source>
        <dbReference type="ARBA" id="ARBA00000815"/>
    </source>
</evidence>
<keyword evidence="6 7" id="KW-0378">Hydrolase</keyword>
<dbReference type="NCBIfam" id="NF001490">
    <property type="entry name" value="PRK00346.1-4"/>
    <property type="match status" value="1"/>
</dbReference>
<feature type="binding site" evidence="7">
    <location>
        <position position="102"/>
    </location>
    <ligand>
        <name>a divalent metal cation</name>
        <dbReference type="ChEBI" id="CHEBI:60240"/>
    </ligand>
</feature>
<organism evidence="9 10">
    <name type="scientific">Botrimarina hoheduenensis</name>
    <dbReference type="NCBI Taxonomy" id="2528000"/>
    <lineage>
        <taxon>Bacteria</taxon>
        <taxon>Pseudomonadati</taxon>
        <taxon>Planctomycetota</taxon>
        <taxon>Planctomycetia</taxon>
        <taxon>Pirellulales</taxon>
        <taxon>Lacipirellulaceae</taxon>
        <taxon>Botrimarina</taxon>
    </lineage>
</organism>
<dbReference type="GO" id="GO:0005737">
    <property type="term" value="C:cytoplasm"/>
    <property type="evidence" value="ECO:0007669"/>
    <property type="project" value="UniProtKB-SubCell"/>
</dbReference>
<comment type="similarity">
    <text evidence="2 7">Belongs to the SurE nucleotidase family.</text>
</comment>
<feature type="binding site" evidence="7">
    <location>
        <position position="8"/>
    </location>
    <ligand>
        <name>a divalent metal cation</name>
        <dbReference type="ChEBI" id="CHEBI:60240"/>
    </ligand>
</feature>
<keyword evidence="4 7" id="KW-0479">Metal-binding</keyword>
<comment type="function">
    <text evidence="7">Nucleotidase that shows phosphatase activity on nucleoside 5'-monophosphates.</text>
</comment>
<keyword evidence="5 7" id="KW-0547">Nucleotide-binding</keyword>
<dbReference type="GO" id="GO:0008253">
    <property type="term" value="F:5'-nucleotidase activity"/>
    <property type="evidence" value="ECO:0007669"/>
    <property type="project" value="UniProtKB-UniRule"/>
</dbReference>
<dbReference type="GO" id="GO:0046872">
    <property type="term" value="F:metal ion binding"/>
    <property type="evidence" value="ECO:0007669"/>
    <property type="project" value="UniProtKB-UniRule"/>
</dbReference>
<feature type="binding site" evidence="7">
    <location>
        <position position="39"/>
    </location>
    <ligand>
        <name>a divalent metal cation</name>
        <dbReference type="ChEBI" id="CHEBI:60240"/>
    </ligand>
</feature>
<comment type="cofactor">
    <cofactor evidence="7">
        <name>a divalent metal cation</name>
        <dbReference type="ChEBI" id="CHEBI:60240"/>
    </cofactor>
    <text evidence="7">Binds 1 divalent metal cation per subunit.</text>
</comment>
<dbReference type="GO" id="GO:0008254">
    <property type="term" value="F:3'-nucleotidase activity"/>
    <property type="evidence" value="ECO:0007669"/>
    <property type="project" value="TreeGrafter"/>
</dbReference>
<reference evidence="9 10" key="1">
    <citation type="submission" date="2019-02" db="EMBL/GenBank/DDBJ databases">
        <title>Deep-cultivation of Planctomycetes and their phenomic and genomic characterization uncovers novel biology.</title>
        <authorList>
            <person name="Wiegand S."/>
            <person name="Jogler M."/>
            <person name="Boedeker C."/>
            <person name="Pinto D."/>
            <person name="Vollmers J."/>
            <person name="Rivas-Marin E."/>
            <person name="Kohn T."/>
            <person name="Peeters S.H."/>
            <person name="Heuer A."/>
            <person name="Rast P."/>
            <person name="Oberbeckmann S."/>
            <person name="Bunk B."/>
            <person name="Jeske O."/>
            <person name="Meyerdierks A."/>
            <person name="Storesund J.E."/>
            <person name="Kallscheuer N."/>
            <person name="Luecker S."/>
            <person name="Lage O.M."/>
            <person name="Pohl T."/>
            <person name="Merkel B.J."/>
            <person name="Hornburger P."/>
            <person name="Mueller R.-W."/>
            <person name="Bruemmer F."/>
            <person name="Labrenz M."/>
            <person name="Spormann A.M."/>
            <person name="Op Den Camp H."/>
            <person name="Overmann J."/>
            <person name="Amann R."/>
            <person name="Jetten M.S.M."/>
            <person name="Mascher T."/>
            <person name="Medema M.H."/>
            <person name="Devos D.P."/>
            <person name="Kaster A.-K."/>
            <person name="Ovreas L."/>
            <person name="Rohde M."/>
            <person name="Galperin M.Y."/>
            <person name="Jogler C."/>
        </authorList>
    </citation>
    <scope>NUCLEOTIDE SEQUENCE [LARGE SCALE GENOMIC DNA]</scope>
    <source>
        <strain evidence="9 10">Pla111</strain>
    </source>
</reference>
<dbReference type="InterPro" id="IPR002828">
    <property type="entry name" value="SurE-like_Pase/nucleotidase"/>
</dbReference>
<feature type="binding site" evidence="7">
    <location>
        <position position="9"/>
    </location>
    <ligand>
        <name>a divalent metal cation</name>
        <dbReference type="ChEBI" id="CHEBI:60240"/>
    </ligand>
</feature>
<evidence type="ECO:0000313" key="9">
    <source>
        <dbReference type="EMBL" id="TWT48336.1"/>
    </source>
</evidence>
<comment type="caution">
    <text evidence="9">The sequence shown here is derived from an EMBL/GenBank/DDBJ whole genome shotgun (WGS) entry which is preliminary data.</text>
</comment>
<evidence type="ECO:0000256" key="7">
    <source>
        <dbReference type="HAMAP-Rule" id="MF_00060"/>
    </source>
</evidence>
<dbReference type="EC" id="3.1.3.5" evidence="7"/>
<comment type="subcellular location">
    <subcellularLocation>
        <location evidence="7">Cytoplasm</location>
    </subcellularLocation>
</comment>
<evidence type="ECO:0000313" key="10">
    <source>
        <dbReference type="Proteomes" id="UP000318995"/>
    </source>
</evidence>
<dbReference type="Gene3D" id="3.40.1210.10">
    <property type="entry name" value="Survival protein SurE-like phosphatase/nucleotidase"/>
    <property type="match status" value="1"/>
</dbReference>
<dbReference type="InterPro" id="IPR030048">
    <property type="entry name" value="SurE"/>
</dbReference>
<evidence type="ECO:0000256" key="2">
    <source>
        <dbReference type="ARBA" id="ARBA00011062"/>
    </source>
</evidence>
<dbReference type="GO" id="GO:0004309">
    <property type="term" value="F:exopolyphosphatase activity"/>
    <property type="evidence" value="ECO:0007669"/>
    <property type="project" value="TreeGrafter"/>
</dbReference>
<dbReference type="HAMAP" id="MF_00060">
    <property type="entry name" value="SurE"/>
    <property type="match status" value="1"/>
</dbReference>
<dbReference type="SUPFAM" id="SSF64167">
    <property type="entry name" value="SurE-like"/>
    <property type="match status" value="1"/>
</dbReference>
<gene>
    <name evidence="7 9" type="primary">surE</name>
    <name evidence="9" type="ORF">Pla111_00990</name>
</gene>
<evidence type="ECO:0000259" key="8">
    <source>
        <dbReference type="Pfam" id="PF01975"/>
    </source>
</evidence>
<dbReference type="Proteomes" id="UP000318995">
    <property type="component" value="Unassembled WGS sequence"/>
</dbReference>
<comment type="catalytic activity">
    <reaction evidence="1 7">
        <text>a ribonucleoside 5'-phosphate + H2O = a ribonucleoside + phosphate</text>
        <dbReference type="Rhea" id="RHEA:12484"/>
        <dbReference type="ChEBI" id="CHEBI:15377"/>
        <dbReference type="ChEBI" id="CHEBI:18254"/>
        <dbReference type="ChEBI" id="CHEBI:43474"/>
        <dbReference type="ChEBI" id="CHEBI:58043"/>
        <dbReference type="EC" id="3.1.3.5"/>
    </reaction>
</comment>
<dbReference type="EMBL" id="SJPH01000001">
    <property type="protein sequence ID" value="TWT48336.1"/>
    <property type="molecule type" value="Genomic_DNA"/>
</dbReference>
<evidence type="ECO:0000256" key="5">
    <source>
        <dbReference type="ARBA" id="ARBA00022741"/>
    </source>
</evidence>
<evidence type="ECO:0000256" key="3">
    <source>
        <dbReference type="ARBA" id="ARBA00022490"/>
    </source>
</evidence>
<feature type="domain" description="Survival protein SurE-like phosphatase/nucleotidase" evidence="8">
    <location>
        <begin position="3"/>
        <end position="202"/>
    </location>
</feature>
<dbReference type="InterPro" id="IPR036523">
    <property type="entry name" value="SurE-like_sf"/>
</dbReference>
<dbReference type="NCBIfam" id="TIGR00087">
    <property type="entry name" value="surE"/>
    <property type="match status" value="1"/>
</dbReference>
<evidence type="ECO:0000256" key="4">
    <source>
        <dbReference type="ARBA" id="ARBA00022723"/>
    </source>
</evidence>
<protein>
    <recommendedName>
        <fullName evidence="7">5'-nucleotidase SurE</fullName>
        <ecNumber evidence="7">3.1.3.5</ecNumber>
    </recommendedName>
    <alternativeName>
        <fullName evidence="7">Nucleoside 5'-monophosphate phosphohydrolase</fullName>
    </alternativeName>
</protein>
<dbReference type="Pfam" id="PF01975">
    <property type="entry name" value="SurE"/>
    <property type="match status" value="1"/>
</dbReference>
<dbReference type="GO" id="GO:0000166">
    <property type="term" value="F:nucleotide binding"/>
    <property type="evidence" value="ECO:0007669"/>
    <property type="project" value="UniProtKB-KW"/>
</dbReference>
<sequence length="275" mass="29554">MRILLTNDDGIYAPGLLAMRDALAELGEVTVVAPATEQSGVGHSITFLTPLMAGQVYVDDELRGWAVEGSPADCVKLAVAKLFPAATSDPEARPDLLVSGINHGLNAGINVMYSGTVAAATEGALNDIPSIAVSVEYEEHPHFRSAAKIATNLIRQMLDADAWRDHLLYNLNLPTTATVTSVMGPPESTEVRITRMGSTRWDSAFEERIDPKGRRYYWTTGTPPTTPPGADTDVTAITEGAISLTPLMIDRTRHDQLNEMQTWNLAAGEGVPSRG</sequence>
<dbReference type="PANTHER" id="PTHR30457">
    <property type="entry name" value="5'-NUCLEOTIDASE SURE"/>
    <property type="match status" value="1"/>
</dbReference>
<proteinExistence type="inferred from homology"/>